<proteinExistence type="predicted"/>
<dbReference type="Proteomes" id="UP000054359">
    <property type="component" value="Unassembled WGS sequence"/>
</dbReference>
<sequence>MIAEGEKMVKKLADCHKEIKNLKIELKRKQTSIDLMRSERDRIQRYTEELEEKFRKEKCSLLEDIITIRKERDVEQDRNLETEKLMKELQQNKRNLQEDLDSIRVEME</sequence>
<protein>
    <submittedName>
        <fullName evidence="2">Uncharacterized protein</fullName>
    </submittedName>
</protein>
<dbReference type="AlphaFoldDB" id="A0A087U2J0"/>
<dbReference type="EMBL" id="KK117846">
    <property type="protein sequence ID" value="KFM71579.1"/>
    <property type="molecule type" value="Genomic_DNA"/>
</dbReference>
<organism evidence="2 3">
    <name type="scientific">Stegodyphus mimosarum</name>
    <name type="common">African social velvet spider</name>
    <dbReference type="NCBI Taxonomy" id="407821"/>
    <lineage>
        <taxon>Eukaryota</taxon>
        <taxon>Metazoa</taxon>
        <taxon>Ecdysozoa</taxon>
        <taxon>Arthropoda</taxon>
        <taxon>Chelicerata</taxon>
        <taxon>Arachnida</taxon>
        <taxon>Araneae</taxon>
        <taxon>Araneomorphae</taxon>
        <taxon>Entelegynae</taxon>
        <taxon>Eresoidea</taxon>
        <taxon>Eresidae</taxon>
        <taxon>Stegodyphus</taxon>
    </lineage>
</organism>
<evidence type="ECO:0000313" key="3">
    <source>
        <dbReference type="Proteomes" id="UP000054359"/>
    </source>
</evidence>
<keyword evidence="3" id="KW-1185">Reference proteome</keyword>
<feature type="coiled-coil region" evidence="1">
    <location>
        <begin position="12"/>
        <end position="106"/>
    </location>
</feature>
<name>A0A087U2J0_STEMI</name>
<dbReference type="OrthoDB" id="2130396at2759"/>
<evidence type="ECO:0000313" key="2">
    <source>
        <dbReference type="EMBL" id="KFM71579.1"/>
    </source>
</evidence>
<feature type="non-terminal residue" evidence="2">
    <location>
        <position position="108"/>
    </location>
</feature>
<gene>
    <name evidence="2" type="ORF">X975_02585</name>
</gene>
<accession>A0A087U2J0</accession>
<keyword evidence="1" id="KW-0175">Coiled coil</keyword>
<evidence type="ECO:0000256" key="1">
    <source>
        <dbReference type="SAM" id="Coils"/>
    </source>
</evidence>
<reference evidence="2 3" key="1">
    <citation type="submission" date="2013-11" db="EMBL/GenBank/DDBJ databases">
        <title>Genome sequencing of Stegodyphus mimosarum.</title>
        <authorList>
            <person name="Bechsgaard J."/>
        </authorList>
    </citation>
    <scope>NUCLEOTIDE SEQUENCE [LARGE SCALE GENOMIC DNA]</scope>
</reference>